<keyword evidence="2 6" id="KW-0805">Transcription regulation</keyword>
<dbReference type="GO" id="GO:0003677">
    <property type="term" value="F:DNA binding"/>
    <property type="evidence" value="ECO:0007669"/>
    <property type="project" value="UniProtKB-KW"/>
</dbReference>
<dbReference type="InterPro" id="IPR007627">
    <property type="entry name" value="RNA_pol_sigma70_r2"/>
</dbReference>
<dbReference type="NCBIfam" id="TIGR02937">
    <property type="entry name" value="sigma70-ECF"/>
    <property type="match status" value="1"/>
</dbReference>
<dbReference type="InterPro" id="IPR036388">
    <property type="entry name" value="WH-like_DNA-bd_sf"/>
</dbReference>
<evidence type="ECO:0000256" key="1">
    <source>
        <dbReference type="ARBA" id="ARBA00010641"/>
    </source>
</evidence>
<organism evidence="9 10">
    <name type="scientific">Paenibacillus psychroresistens</name>
    <dbReference type="NCBI Taxonomy" id="1778678"/>
    <lineage>
        <taxon>Bacteria</taxon>
        <taxon>Bacillati</taxon>
        <taxon>Bacillota</taxon>
        <taxon>Bacilli</taxon>
        <taxon>Bacillales</taxon>
        <taxon>Paenibacillaceae</taxon>
        <taxon>Paenibacillus</taxon>
    </lineage>
</organism>
<evidence type="ECO:0000259" key="8">
    <source>
        <dbReference type="Pfam" id="PF08281"/>
    </source>
</evidence>
<keyword evidence="5 6" id="KW-0804">Transcription</keyword>
<dbReference type="Proteomes" id="UP000426246">
    <property type="component" value="Chromosome"/>
</dbReference>
<dbReference type="Pfam" id="PF04542">
    <property type="entry name" value="Sigma70_r2"/>
    <property type="match status" value="1"/>
</dbReference>
<dbReference type="PANTHER" id="PTHR43133:SF51">
    <property type="entry name" value="RNA POLYMERASE SIGMA FACTOR"/>
    <property type="match status" value="1"/>
</dbReference>
<sequence>MINQQEDQELIKRAKNGDQAAFSDLVMKHRSKAVDWARSITHDSYLAEDIAQNAILRSYLHLESLEHPDRFLPWLRNIVRNQAIDVLRKNKRNNLYIHNSEINHTVDSDTPEVVTLHKEWMESISLLMESLPVRNRLIFEAHFFKQHSPDEIAEEFQMTISNVYNIISRSKIKLQELRFRKETTKYLQQKMARSLLTTQLLTIPSYRSAYSSMGHLLNELISNVNDNNYSLSDIMGFTGQAFRIQTTVDCGLSGSLIYDWGWVMERALIAFGFQTRSIGRPGRVLTPDILIEALDMIHLSIDRGMSVIVWNLVKSEFGVIYGYNDQLQQLTYRNAVEESLQISYEKLGRTLENPELFVGTFENSDRIEFSKTPNLIQALKTIMDHARGIEPGVAGYFTGIAAYDIWIEAFENGQAQPVGHAYQVSLLTEAREHAVRFLKSWEDHPLIQGNSEIILLWHDAMDHFQIVHELYVTLYPSYPYGMPGVQMDIREQTIDLLKKVKAVENNGIVALEKIYLQLIQKK</sequence>
<dbReference type="Gene3D" id="1.10.1740.10">
    <property type="match status" value="1"/>
</dbReference>
<dbReference type="KEGG" id="ppsc:EHS13_17190"/>
<keyword evidence="4 6" id="KW-0238">DNA-binding</keyword>
<dbReference type="GO" id="GO:0016987">
    <property type="term" value="F:sigma factor activity"/>
    <property type="evidence" value="ECO:0007669"/>
    <property type="project" value="UniProtKB-KW"/>
</dbReference>
<reference evidence="10" key="1">
    <citation type="submission" date="2018-11" db="EMBL/GenBank/DDBJ databases">
        <title>Complete genome sequence of Paenibacillus sp. ML311-T8.</title>
        <authorList>
            <person name="Nam Y.-D."/>
            <person name="Kang J."/>
            <person name="Chung W.-H."/>
            <person name="Park Y.S."/>
        </authorList>
    </citation>
    <scope>NUCLEOTIDE SEQUENCE [LARGE SCALE GENOMIC DNA]</scope>
    <source>
        <strain evidence="10">ML311-T8</strain>
    </source>
</reference>
<proteinExistence type="inferred from homology"/>
<evidence type="ECO:0000256" key="5">
    <source>
        <dbReference type="ARBA" id="ARBA00023163"/>
    </source>
</evidence>
<dbReference type="GO" id="GO:0006352">
    <property type="term" value="P:DNA-templated transcription initiation"/>
    <property type="evidence" value="ECO:0007669"/>
    <property type="project" value="InterPro"/>
</dbReference>
<dbReference type="OrthoDB" id="2960956at2"/>
<evidence type="ECO:0000259" key="7">
    <source>
        <dbReference type="Pfam" id="PF04542"/>
    </source>
</evidence>
<gene>
    <name evidence="9" type="ORF">EHS13_17190</name>
</gene>
<feature type="domain" description="RNA polymerase sigma factor 70 region 4 type 2" evidence="8">
    <location>
        <begin position="122"/>
        <end position="174"/>
    </location>
</feature>
<dbReference type="InterPro" id="IPR014284">
    <property type="entry name" value="RNA_pol_sigma-70_dom"/>
</dbReference>
<dbReference type="PROSITE" id="PS01063">
    <property type="entry name" value="SIGMA70_ECF"/>
    <property type="match status" value="1"/>
</dbReference>
<dbReference type="Pfam" id="PF08281">
    <property type="entry name" value="Sigma70_r4_2"/>
    <property type="match status" value="1"/>
</dbReference>
<dbReference type="InterPro" id="IPR013325">
    <property type="entry name" value="RNA_pol_sigma_r2"/>
</dbReference>
<evidence type="ECO:0000313" key="9">
    <source>
        <dbReference type="EMBL" id="QGQ96496.1"/>
    </source>
</evidence>
<evidence type="ECO:0000256" key="6">
    <source>
        <dbReference type="RuleBase" id="RU000716"/>
    </source>
</evidence>
<feature type="domain" description="RNA polymerase sigma-70 region 2" evidence="7">
    <location>
        <begin position="25"/>
        <end position="92"/>
    </location>
</feature>
<dbReference type="GO" id="GO:0006950">
    <property type="term" value="P:response to stress"/>
    <property type="evidence" value="ECO:0007669"/>
    <property type="project" value="UniProtKB-ARBA"/>
</dbReference>
<comment type="similarity">
    <text evidence="1 6">Belongs to the sigma-70 factor family. ECF subfamily.</text>
</comment>
<dbReference type="InterPro" id="IPR013324">
    <property type="entry name" value="RNA_pol_sigma_r3/r4-like"/>
</dbReference>
<evidence type="ECO:0000256" key="3">
    <source>
        <dbReference type="ARBA" id="ARBA00023082"/>
    </source>
</evidence>
<dbReference type="InterPro" id="IPR013249">
    <property type="entry name" value="RNA_pol_sigma70_r4_t2"/>
</dbReference>
<accession>A0A6B8RM39</accession>
<dbReference type="SUPFAM" id="SSF88659">
    <property type="entry name" value="Sigma3 and sigma4 domains of RNA polymerase sigma factors"/>
    <property type="match status" value="1"/>
</dbReference>
<dbReference type="InterPro" id="IPR039425">
    <property type="entry name" value="RNA_pol_sigma-70-like"/>
</dbReference>
<name>A0A6B8RM39_9BACL</name>
<evidence type="ECO:0000313" key="10">
    <source>
        <dbReference type="Proteomes" id="UP000426246"/>
    </source>
</evidence>
<keyword evidence="3 6" id="KW-0731">Sigma factor</keyword>
<dbReference type="InterPro" id="IPR000838">
    <property type="entry name" value="RNA_pol_sigma70_ECF_CS"/>
</dbReference>
<keyword evidence="10" id="KW-1185">Reference proteome</keyword>
<dbReference type="PANTHER" id="PTHR43133">
    <property type="entry name" value="RNA POLYMERASE ECF-TYPE SIGMA FACTO"/>
    <property type="match status" value="1"/>
</dbReference>
<dbReference type="Gene3D" id="1.10.10.10">
    <property type="entry name" value="Winged helix-like DNA-binding domain superfamily/Winged helix DNA-binding domain"/>
    <property type="match status" value="1"/>
</dbReference>
<evidence type="ECO:0000256" key="2">
    <source>
        <dbReference type="ARBA" id="ARBA00023015"/>
    </source>
</evidence>
<evidence type="ECO:0000256" key="4">
    <source>
        <dbReference type="ARBA" id="ARBA00023125"/>
    </source>
</evidence>
<protein>
    <recommendedName>
        <fullName evidence="6">RNA polymerase sigma factor</fullName>
    </recommendedName>
</protein>
<dbReference type="AlphaFoldDB" id="A0A6B8RM39"/>
<dbReference type="SUPFAM" id="SSF88946">
    <property type="entry name" value="Sigma2 domain of RNA polymerase sigma factors"/>
    <property type="match status" value="1"/>
</dbReference>
<dbReference type="RefSeq" id="WP_155701560.1">
    <property type="nucleotide sequence ID" value="NZ_CP034235.1"/>
</dbReference>
<dbReference type="EMBL" id="CP034235">
    <property type="protein sequence ID" value="QGQ96496.1"/>
    <property type="molecule type" value="Genomic_DNA"/>
</dbReference>